<organism evidence="2 3">
    <name type="scientific">Euplotes crassus</name>
    <dbReference type="NCBI Taxonomy" id="5936"/>
    <lineage>
        <taxon>Eukaryota</taxon>
        <taxon>Sar</taxon>
        <taxon>Alveolata</taxon>
        <taxon>Ciliophora</taxon>
        <taxon>Intramacronucleata</taxon>
        <taxon>Spirotrichea</taxon>
        <taxon>Hypotrichia</taxon>
        <taxon>Euplotida</taxon>
        <taxon>Euplotidae</taxon>
        <taxon>Moneuplotes</taxon>
    </lineage>
</organism>
<dbReference type="EMBL" id="CAMPGE010000739">
    <property type="protein sequence ID" value="CAI2359495.1"/>
    <property type="molecule type" value="Genomic_DNA"/>
</dbReference>
<feature type="compositionally biased region" description="Polar residues" evidence="1">
    <location>
        <begin position="241"/>
        <end position="250"/>
    </location>
</feature>
<evidence type="ECO:0000256" key="1">
    <source>
        <dbReference type="SAM" id="MobiDB-lite"/>
    </source>
</evidence>
<dbReference type="Proteomes" id="UP001295684">
    <property type="component" value="Unassembled WGS sequence"/>
</dbReference>
<feature type="region of interest" description="Disordered" evidence="1">
    <location>
        <begin position="239"/>
        <end position="267"/>
    </location>
</feature>
<reference evidence="2" key="1">
    <citation type="submission" date="2023-07" db="EMBL/GenBank/DDBJ databases">
        <authorList>
            <consortium name="AG Swart"/>
            <person name="Singh M."/>
            <person name="Singh A."/>
            <person name="Seah K."/>
            <person name="Emmerich C."/>
        </authorList>
    </citation>
    <scope>NUCLEOTIDE SEQUENCE</scope>
    <source>
        <strain evidence="2">DP1</strain>
    </source>
</reference>
<keyword evidence="3" id="KW-1185">Reference proteome</keyword>
<feature type="region of interest" description="Disordered" evidence="1">
    <location>
        <begin position="77"/>
        <end position="115"/>
    </location>
</feature>
<sequence length="428" mass="49813">MKGQLGRESHRVASSTPDKGKKGYKLGKQKTLLMKNRKFSSMESKLDSSLASKRSVDRKYREVNKSDTFESYVMKPYHQASSKRKSSFTSKRDNTTRREMLRRATSNGRSQVSTEFRYCPPEPQIRKMEQNNYLTIPLFQETNETEQLGSWRHISKIILSKDKSKFDLFMDFNRQRKNFMTKGPFVYWVEEQTEVKKEKTRRKTYVRKRSRMHAALKGSHSLEANKRFSSYLRMSSRDLASRNTTDNSQPRLEIHSTMDNKSCDRKNEGEPTVSIYNFAQICSSIDIPKPSNSKASRALFKIEDNEPSNSVTSPCKSLRNEDFLTDPAESFLKSKSKARNRIRPQTCEDTSRRRRIKQNESKRLDWTDMITPKLKDQMTQKGLVNTKKGLAKINKLLKMPKNLNINAKSKDLAKRLAKVWKIPVKKSS</sequence>
<evidence type="ECO:0000313" key="3">
    <source>
        <dbReference type="Proteomes" id="UP001295684"/>
    </source>
</evidence>
<comment type="caution">
    <text evidence="2">The sequence shown here is derived from an EMBL/GenBank/DDBJ whole genome shotgun (WGS) entry which is preliminary data.</text>
</comment>
<feature type="compositionally biased region" description="Polar residues" evidence="1">
    <location>
        <begin position="104"/>
        <end position="114"/>
    </location>
</feature>
<evidence type="ECO:0000313" key="2">
    <source>
        <dbReference type="EMBL" id="CAI2359495.1"/>
    </source>
</evidence>
<protein>
    <submittedName>
        <fullName evidence="2">Uncharacterized protein</fullName>
    </submittedName>
</protein>
<feature type="compositionally biased region" description="Basic and acidic residues" evidence="1">
    <location>
        <begin position="90"/>
        <end position="102"/>
    </location>
</feature>
<feature type="compositionally biased region" description="Basic and acidic residues" evidence="1">
    <location>
        <begin position="252"/>
        <end position="267"/>
    </location>
</feature>
<accession>A0AAD1U197</accession>
<feature type="compositionally biased region" description="Basic and acidic residues" evidence="1">
    <location>
        <begin position="1"/>
        <end position="11"/>
    </location>
</feature>
<gene>
    <name evidence="2" type="ORF">ECRASSUSDP1_LOCUS786</name>
</gene>
<feature type="compositionally biased region" description="Polar residues" evidence="1">
    <location>
        <begin position="39"/>
        <end position="52"/>
    </location>
</feature>
<proteinExistence type="predicted"/>
<name>A0AAD1U197_EUPCR</name>
<feature type="region of interest" description="Disordered" evidence="1">
    <location>
        <begin position="1"/>
        <end position="59"/>
    </location>
</feature>
<dbReference type="AlphaFoldDB" id="A0AAD1U197"/>